<dbReference type="CDD" id="cd00037">
    <property type="entry name" value="CLECT"/>
    <property type="match status" value="1"/>
</dbReference>
<dbReference type="SUPFAM" id="SSF56436">
    <property type="entry name" value="C-type lectin-like"/>
    <property type="match status" value="1"/>
</dbReference>
<proteinExistence type="predicted"/>
<organism evidence="3 4">
    <name type="scientific">Potamilus streckersoni</name>
    <dbReference type="NCBI Taxonomy" id="2493646"/>
    <lineage>
        <taxon>Eukaryota</taxon>
        <taxon>Metazoa</taxon>
        <taxon>Spiralia</taxon>
        <taxon>Lophotrochozoa</taxon>
        <taxon>Mollusca</taxon>
        <taxon>Bivalvia</taxon>
        <taxon>Autobranchia</taxon>
        <taxon>Heteroconchia</taxon>
        <taxon>Palaeoheterodonta</taxon>
        <taxon>Unionida</taxon>
        <taxon>Unionoidea</taxon>
        <taxon>Unionidae</taxon>
        <taxon>Ambleminae</taxon>
        <taxon>Lampsilini</taxon>
        <taxon>Potamilus</taxon>
    </lineage>
</organism>
<evidence type="ECO:0000313" key="3">
    <source>
        <dbReference type="EMBL" id="KAK3579608.1"/>
    </source>
</evidence>
<dbReference type="Gene3D" id="3.10.100.10">
    <property type="entry name" value="Mannose-Binding Protein A, subunit A"/>
    <property type="match status" value="1"/>
</dbReference>
<dbReference type="InterPro" id="IPR016187">
    <property type="entry name" value="CTDL_fold"/>
</dbReference>
<reference evidence="3" key="3">
    <citation type="submission" date="2023-05" db="EMBL/GenBank/DDBJ databases">
        <authorList>
            <person name="Smith C.H."/>
        </authorList>
    </citation>
    <scope>NUCLEOTIDE SEQUENCE</scope>
    <source>
        <strain evidence="3">CHS0354</strain>
        <tissue evidence="3">Mantle</tissue>
    </source>
</reference>
<keyword evidence="4" id="KW-1185">Reference proteome</keyword>
<gene>
    <name evidence="3" type="ORF">CHS0354_035876</name>
</gene>
<dbReference type="InterPro" id="IPR016186">
    <property type="entry name" value="C-type_lectin-like/link_sf"/>
</dbReference>
<dbReference type="Proteomes" id="UP001195483">
    <property type="component" value="Unassembled WGS sequence"/>
</dbReference>
<feature type="signal peptide" evidence="2">
    <location>
        <begin position="1"/>
        <end position="20"/>
    </location>
</feature>
<accession>A0AAE0RTX3</accession>
<keyword evidence="1" id="KW-0472">Membrane</keyword>
<keyword evidence="2" id="KW-0732">Signal</keyword>
<evidence type="ECO:0008006" key="5">
    <source>
        <dbReference type="Google" id="ProtNLM"/>
    </source>
</evidence>
<name>A0AAE0RTX3_9BIVA</name>
<keyword evidence="1" id="KW-0812">Transmembrane</keyword>
<evidence type="ECO:0000313" key="4">
    <source>
        <dbReference type="Proteomes" id="UP001195483"/>
    </source>
</evidence>
<protein>
    <recommendedName>
        <fullName evidence="5">C-type lectin domain-containing protein</fullName>
    </recommendedName>
</protein>
<feature type="chain" id="PRO_5041937458" description="C-type lectin domain-containing protein" evidence="2">
    <location>
        <begin position="21"/>
        <end position="165"/>
    </location>
</feature>
<dbReference type="AlphaFoldDB" id="A0AAE0RTX3"/>
<reference evidence="3" key="1">
    <citation type="journal article" date="2021" name="Genome Biol. Evol.">
        <title>A High-Quality Reference Genome for a Parasitic Bivalve with Doubly Uniparental Inheritance (Bivalvia: Unionida).</title>
        <authorList>
            <person name="Smith C.H."/>
        </authorList>
    </citation>
    <scope>NUCLEOTIDE SEQUENCE</scope>
    <source>
        <strain evidence="3">CHS0354</strain>
    </source>
</reference>
<evidence type="ECO:0000256" key="1">
    <source>
        <dbReference type="SAM" id="Phobius"/>
    </source>
</evidence>
<evidence type="ECO:0000256" key="2">
    <source>
        <dbReference type="SAM" id="SignalP"/>
    </source>
</evidence>
<feature type="transmembrane region" description="Helical" evidence="1">
    <location>
        <begin position="36"/>
        <end position="54"/>
    </location>
</feature>
<comment type="caution">
    <text evidence="3">The sequence shown here is derived from an EMBL/GenBank/DDBJ whole genome shotgun (WGS) entry which is preliminary data.</text>
</comment>
<sequence>MKLSCLLLLCLTNIMLTVIAFYDPHIPYGLAHIDEFSSLFLATVLLAFLLASFLKRRSLTGVTAAAAITTTTDGTTTTLNLSDATSPTTSPQTVPPLRCSDGYTLYSGPGRNFCFRFSEDCKSWDQARLSCQMERSDLTVLDDDSLVPFVQSLRPYLLSKYHLPL</sequence>
<dbReference type="EMBL" id="JAEAOA010002093">
    <property type="protein sequence ID" value="KAK3579608.1"/>
    <property type="molecule type" value="Genomic_DNA"/>
</dbReference>
<keyword evidence="1" id="KW-1133">Transmembrane helix</keyword>
<reference evidence="3" key="2">
    <citation type="journal article" date="2021" name="Genome Biol. Evol.">
        <title>Developing a high-quality reference genome for a parasitic bivalve with doubly uniparental inheritance (Bivalvia: Unionida).</title>
        <authorList>
            <person name="Smith C.H."/>
        </authorList>
    </citation>
    <scope>NUCLEOTIDE SEQUENCE</scope>
    <source>
        <strain evidence="3">CHS0354</strain>
        <tissue evidence="3">Mantle</tissue>
    </source>
</reference>